<evidence type="ECO:0000259" key="5">
    <source>
        <dbReference type="PROSITE" id="PS01178"/>
    </source>
</evidence>
<evidence type="ECO:0000313" key="8">
    <source>
        <dbReference type="Proteomes" id="UP000018468"/>
    </source>
</evidence>
<dbReference type="Proteomes" id="UP000018468">
    <property type="component" value="Unassembled WGS sequence"/>
</dbReference>
<evidence type="ECO:0000256" key="4">
    <source>
        <dbReference type="SAM" id="SignalP"/>
    </source>
</evidence>
<dbReference type="FunFam" id="2.60.40.1940:FF:000001">
    <property type="entry name" value="Complement component C3"/>
    <property type="match status" value="1"/>
</dbReference>
<evidence type="ECO:0000256" key="1">
    <source>
        <dbReference type="ARBA" id="ARBA00004613"/>
    </source>
</evidence>
<dbReference type="Pfam" id="PF17790">
    <property type="entry name" value="MG1"/>
    <property type="match status" value="1"/>
</dbReference>
<keyword evidence="4" id="KW-0732">Signal</keyword>
<dbReference type="SUPFAM" id="SSF49410">
    <property type="entry name" value="Alpha-macroglobulin receptor domain"/>
    <property type="match status" value="1"/>
</dbReference>
<dbReference type="Gene3D" id="2.60.40.1940">
    <property type="match status" value="1"/>
</dbReference>
<dbReference type="PROSITE" id="PS50189">
    <property type="entry name" value="NTR"/>
    <property type="match status" value="1"/>
</dbReference>
<evidence type="ECO:0000256" key="3">
    <source>
        <dbReference type="ARBA" id="ARBA00023157"/>
    </source>
</evidence>
<dbReference type="Gene3D" id="2.60.40.690">
    <property type="entry name" value="Alpha-macroglobulin, receptor-binding domain"/>
    <property type="match status" value="1"/>
</dbReference>
<dbReference type="InterPro" id="IPR011626">
    <property type="entry name" value="Alpha-macroglobulin_TED"/>
</dbReference>
<dbReference type="OrthoDB" id="6359008at2759"/>
<dbReference type="GeneTree" id="ENSGT00940000154063"/>
<dbReference type="SUPFAM" id="SSF48239">
    <property type="entry name" value="Terpenoid cyclases/Protein prenyltransferases"/>
    <property type="match status" value="1"/>
</dbReference>
<dbReference type="PROSITE" id="PS01177">
    <property type="entry name" value="ANAPHYLATOXIN_1"/>
    <property type="match status" value="1"/>
</dbReference>
<accession>W5LVN2</accession>
<dbReference type="Pfam" id="PF17789">
    <property type="entry name" value="MG4"/>
    <property type="match status" value="1"/>
</dbReference>
<feature type="signal peptide" evidence="4">
    <location>
        <begin position="1"/>
        <end position="20"/>
    </location>
</feature>
<feature type="chain" id="PRO_5004866887" evidence="4">
    <location>
        <begin position="21"/>
        <end position="1598"/>
    </location>
</feature>
<protein>
    <submittedName>
        <fullName evidence="7">Complement C3-like</fullName>
    </submittedName>
</protein>
<dbReference type="Ensembl" id="ENSLOCT00000000189.1">
    <property type="protein sequence ID" value="ENSLOCP00000000189.1"/>
    <property type="gene ID" value="ENSLOCG00000000125.1"/>
</dbReference>
<dbReference type="InterPro" id="IPR047565">
    <property type="entry name" value="Alpha-macroglob_thiol-ester_cl"/>
</dbReference>
<dbReference type="Pfam" id="PF01821">
    <property type="entry name" value="ANATO"/>
    <property type="match status" value="1"/>
</dbReference>
<dbReference type="Gene3D" id="2.60.120.1540">
    <property type="match status" value="1"/>
</dbReference>
<dbReference type="InterPro" id="IPR036595">
    <property type="entry name" value="A-macroglobulin_rcpt-bd_sf"/>
</dbReference>
<dbReference type="Pfam" id="PF01759">
    <property type="entry name" value="NTR"/>
    <property type="match status" value="1"/>
</dbReference>
<dbReference type="SMART" id="SM01359">
    <property type="entry name" value="A2M_N_2"/>
    <property type="match status" value="1"/>
</dbReference>
<proteinExistence type="predicted"/>
<dbReference type="Pfam" id="PF00207">
    <property type="entry name" value="A2M"/>
    <property type="match status" value="1"/>
</dbReference>
<dbReference type="HOGENOM" id="CLU_001634_4_0_1"/>
<dbReference type="InterPro" id="IPR040839">
    <property type="entry name" value="MG4"/>
</dbReference>
<dbReference type="InterPro" id="IPR050473">
    <property type="entry name" value="A2M/Complement_sys"/>
</dbReference>
<dbReference type="SUPFAM" id="SSF47686">
    <property type="entry name" value="Anaphylotoxins (complement system)"/>
    <property type="match status" value="1"/>
</dbReference>
<organism evidence="7 8">
    <name type="scientific">Lepisosteus oculatus</name>
    <name type="common">Spotted gar</name>
    <dbReference type="NCBI Taxonomy" id="7918"/>
    <lineage>
        <taxon>Eukaryota</taxon>
        <taxon>Metazoa</taxon>
        <taxon>Chordata</taxon>
        <taxon>Craniata</taxon>
        <taxon>Vertebrata</taxon>
        <taxon>Euteleostomi</taxon>
        <taxon>Actinopterygii</taxon>
        <taxon>Neopterygii</taxon>
        <taxon>Holostei</taxon>
        <taxon>Semionotiformes</taxon>
        <taxon>Lepisosteidae</taxon>
        <taxon>Lepisosteus</taxon>
    </lineage>
</organism>
<feature type="domain" description="Anaphylatoxin-like" evidence="5">
    <location>
        <begin position="679"/>
        <end position="714"/>
    </location>
</feature>
<dbReference type="InterPro" id="IPR008993">
    <property type="entry name" value="TIMP-like_OB-fold"/>
</dbReference>
<reference evidence="8" key="1">
    <citation type="submission" date="2011-12" db="EMBL/GenBank/DDBJ databases">
        <title>The Draft Genome of Lepisosteus oculatus.</title>
        <authorList>
            <consortium name="The Broad Institute Genome Assembly &amp; Analysis Group"/>
            <consortium name="Computational R&amp;D Group"/>
            <consortium name="and Sequencing Platform"/>
            <person name="Di Palma F."/>
            <person name="Alfoldi J."/>
            <person name="Johnson J."/>
            <person name="Berlin A."/>
            <person name="Gnerre S."/>
            <person name="Jaffe D."/>
            <person name="MacCallum I."/>
            <person name="Young S."/>
            <person name="Walker B.J."/>
            <person name="Lander E.S."/>
            <person name="Lindblad-Toh K."/>
        </authorList>
    </citation>
    <scope>NUCLEOTIDE SEQUENCE [LARGE SCALE GENOMIC DNA]</scope>
</reference>
<dbReference type="SMART" id="SM01361">
    <property type="entry name" value="A2M_recep"/>
    <property type="match status" value="1"/>
</dbReference>
<reference evidence="7" key="2">
    <citation type="submission" date="2025-08" db="UniProtKB">
        <authorList>
            <consortium name="Ensembl"/>
        </authorList>
    </citation>
    <scope>IDENTIFICATION</scope>
</reference>
<dbReference type="Gene3D" id="1.20.91.20">
    <property type="entry name" value="Anaphylotoxins (complement system)"/>
    <property type="match status" value="1"/>
</dbReference>
<dbReference type="InterPro" id="IPR013783">
    <property type="entry name" value="Ig-like_fold"/>
</dbReference>
<evidence type="ECO:0000256" key="2">
    <source>
        <dbReference type="ARBA" id="ARBA00022525"/>
    </source>
</evidence>
<dbReference type="SUPFAM" id="SSF50242">
    <property type="entry name" value="TIMP-like"/>
    <property type="match status" value="1"/>
</dbReference>
<dbReference type="GO" id="GO:0004866">
    <property type="term" value="F:endopeptidase inhibitor activity"/>
    <property type="evidence" value="ECO:0007669"/>
    <property type="project" value="InterPro"/>
</dbReference>
<dbReference type="SMART" id="SM00643">
    <property type="entry name" value="C345C"/>
    <property type="match status" value="1"/>
</dbReference>
<dbReference type="SMART" id="SM01360">
    <property type="entry name" value="A2M"/>
    <property type="match status" value="1"/>
</dbReference>
<dbReference type="Pfam" id="PF07678">
    <property type="entry name" value="TED_complement"/>
    <property type="match status" value="1"/>
</dbReference>
<dbReference type="InterPro" id="IPR001599">
    <property type="entry name" value="Macroglobln_a2"/>
</dbReference>
<dbReference type="CDD" id="cd00017">
    <property type="entry name" value="ANATO"/>
    <property type="match status" value="1"/>
</dbReference>
<dbReference type="SMART" id="SM00104">
    <property type="entry name" value="ANATO"/>
    <property type="match status" value="1"/>
</dbReference>
<dbReference type="KEGG" id="loc:102687466"/>
<dbReference type="Gene3D" id="2.40.50.120">
    <property type="match status" value="1"/>
</dbReference>
<dbReference type="Bgee" id="ENSLOCG00000000125">
    <property type="expression patterns" value="Expressed in liver and 3 other cell types or tissues"/>
</dbReference>
<keyword evidence="3" id="KW-1015">Disulfide bond</keyword>
<dbReference type="Gene3D" id="2.60.40.1930">
    <property type="match status" value="3"/>
</dbReference>
<dbReference type="FunFam" id="2.60.40.10:FF:000155">
    <property type="entry name" value="complement C3 isoform X1"/>
    <property type="match status" value="1"/>
</dbReference>
<dbReference type="CDD" id="cd02896">
    <property type="entry name" value="complement_C3_C4_C5"/>
    <property type="match status" value="1"/>
</dbReference>
<dbReference type="InterPro" id="IPR011625">
    <property type="entry name" value="A2M_N_BRD"/>
</dbReference>
<evidence type="ECO:0000259" key="6">
    <source>
        <dbReference type="PROSITE" id="PS50189"/>
    </source>
</evidence>
<dbReference type="InterPro" id="IPR018933">
    <property type="entry name" value="Netrin_module_non-TIMP"/>
</dbReference>
<dbReference type="Gene3D" id="2.20.130.20">
    <property type="match status" value="1"/>
</dbReference>
<feature type="domain" description="NTR" evidence="6">
    <location>
        <begin position="1496"/>
        <end position="1598"/>
    </location>
</feature>
<dbReference type="InterPro" id="IPR009048">
    <property type="entry name" value="A-macroglobulin_rcpt-bd"/>
</dbReference>
<dbReference type="PANTHER" id="PTHR11412:SF81">
    <property type="entry name" value="COMPLEMENT C3"/>
    <property type="match status" value="1"/>
</dbReference>
<reference evidence="7" key="3">
    <citation type="submission" date="2025-09" db="UniProtKB">
        <authorList>
            <consortium name="Ensembl"/>
        </authorList>
    </citation>
    <scope>IDENTIFICATION</scope>
</reference>
<dbReference type="PANTHER" id="PTHR11412">
    <property type="entry name" value="MACROGLOBULIN / COMPLEMENT"/>
    <property type="match status" value="1"/>
</dbReference>
<dbReference type="Gene3D" id="2.60.40.10">
    <property type="entry name" value="Immunoglobulins"/>
    <property type="match status" value="2"/>
</dbReference>
<dbReference type="PROSITE" id="PS01178">
    <property type="entry name" value="ANAPHYLATOXIN_2"/>
    <property type="match status" value="1"/>
</dbReference>
<keyword evidence="8" id="KW-1185">Reference proteome</keyword>
<sequence length="1598" mass="179114">MAGVWLSLVLLASFFGLSLGEPLYILMAPNLFRLDSPENVFLEAQGTSDTIHVTIKALMFPGRQSLSETTVELNSANKHQALKALKIPSKNLQRDTNQYAYLSADFKGNIVESVVLLSFQSGYVFVQTDKPIYNPTDTVMYRAFVTSTAATAIDSSVTIEFKNPQGIVINSVLHGNVKNGILTTNYKLPEVVNEGIWQLTAQLDTQSTFITEFQVKEHVLPPFEVILNPRKKFFHIDDKSLVVEISASYVYGEEVKGSAYVVFGYEDLQRKRHTFSSSLQRVELAEGTATLTKEHITKEVKDIKEIVECSIFVKATVFTETGSDMVQAEKTGIKIVTSPYKIHFTRTIKYFKPDMPFWVTVYVTNPDGSPAENIPIRVEPGSNEEITESNGMAKISVRMQESDRVKTITVKTQVRDLPAGHQAKNQMTAEAYSPEDPSSRNYLYINVPDTEIRPGKKFTVVLLYYIEKDEQANAIQFLSYLILSKGRIIDKGRVDKLSRNFAELQLTITKEMIPSFRIVAYYTLPLASKAEIVSDSVWVDVTDTCMGKLVVSLKDKHQEYRPGDSLNLKVNGDPGAIVGLVAVDKAVFLLNNKNKLTQTKIWDEVEKKDIGCTPGGGKNSMGVFTDAGLLFKSNTGGMTTTRQDLKCPSDAVRKVRSLLLTEDKVKLESQIQDEQLKICCRDGMKDIPMDYSCERRSRFITEGPECAKVFLRCCTEIANKKKQLSSSLVLSRSAKELLSEDDIRVRTKFPESWLWQDFVLPAEGDATGSLDILTALPDTITDWEVLAISSSPITGVCVSSPLPIRVKMNFFVDLRLPYAVIRNEQVEIKAVLYNYDTKPIKVRVELMKSHEICSMASYTGRFRQDISIEEKSSRLVPFTIIPLALGEPEIEVRANVYGQLVGDAVRKKLRVLPEGVKRIDEKIVILNPSEKSDGREIVTFEKLSVGPFTPNTEPVTHITVTGHELEETIRNAISGSALTKLIRLPGGCVEQNLASMTFPVIAMHYLDKANAWASVGVQNREKTTDYVKTGYSNQLAYRLQDGSYPPYSKKAPSTWLTAYVAKVFSVAYPFTVIHSSHVCEPLEFLFLKKQLPNGAFTEEAPVSAVYMMGGAAAGEGQVTLTAFILISMAEAKVICKERFMSLSQRVTRSAGFLKTHLPTLTRPYSVAITAYALALSNQNDASTLLANLERSGTDGRYWKDSQSHYYTLEATGYALLTYLRLKKMDTAARIYKWLIEQGNSSGGFGSTQTTMVVFQALAQYKIEEPVEGVLELNVDISISGRSTIPKWYFKLGGLSQAKSEKVKLDQNFTVEATGTGRGKLAVVTEYYVLPKDNQQDKCQSFDLEVAIKEAVDPKAPERTIRSYTLDICMRYLGDHDATMTILDISLPTGCVPSLENLQNLQNRVDRYIDHFNLDKELSERGSLIIHLYKVLNETQCLSITLHQMFEVKLIQPSSVTIYGYYTNDIRCTRFYHPVKKQAQLGRICRDSVCRCAEESCSALKKKDEEITVDRRLIKACTATNYVFKAKLIKRNPSSSYEEYIMEIEAVLKQGDELFSLPVQRMFLSHVACRDTLGLREGQKYFIIGRPQDQLCPKTDTDP</sequence>
<keyword evidence="2" id="KW-0964">Secreted</keyword>
<dbReference type="GO" id="GO:0005615">
    <property type="term" value="C:extracellular space"/>
    <property type="evidence" value="ECO:0007669"/>
    <property type="project" value="InterPro"/>
</dbReference>
<dbReference type="Pfam" id="PF01835">
    <property type="entry name" value="MG2"/>
    <property type="match status" value="1"/>
</dbReference>
<dbReference type="Pfam" id="PF07677">
    <property type="entry name" value="A2M_recep"/>
    <property type="match status" value="1"/>
</dbReference>
<dbReference type="InterPro" id="IPR041555">
    <property type="entry name" value="MG3"/>
</dbReference>
<name>W5LVN2_LEPOC</name>
<dbReference type="Gene3D" id="1.50.10.20">
    <property type="match status" value="1"/>
</dbReference>
<dbReference type="InterPro" id="IPR018081">
    <property type="entry name" value="Anaphylatoxin_comp_syst"/>
</dbReference>
<dbReference type="InterPro" id="IPR008930">
    <property type="entry name" value="Terpenoid_cyclase/PrenylTrfase"/>
</dbReference>
<dbReference type="Gene3D" id="6.20.50.160">
    <property type="match status" value="1"/>
</dbReference>
<dbReference type="Pfam" id="PF17791">
    <property type="entry name" value="MG3"/>
    <property type="match status" value="1"/>
</dbReference>
<dbReference type="SMART" id="SM01419">
    <property type="entry name" value="Thiol-ester_cl"/>
    <property type="match status" value="1"/>
</dbReference>
<evidence type="ECO:0000313" key="7">
    <source>
        <dbReference type="Ensembl" id="ENSLOCP00000000189.1"/>
    </source>
</evidence>
<comment type="subcellular location">
    <subcellularLocation>
        <location evidence="1">Secreted</location>
    </subcellularLocation>
</comment>
<dbReference type="InterPro" id="IPR041425">
    <property type="entry name" value="C3/4/5_MG1"/>
</dbReference>
<dbReference type="InterPro" id="IPR001134">
    <property type="entry name" value="Netrin_domain"/>
</dbReference>
<dbReference type="Pfam" id="PF07703">
    <property type="entry name" value="A2M_BRD"/>
    <property type="match status" value="1"/>
</dbReference>
<dbReference type="InterPro" id="IPR002890">
    <property type="entry name" value="MG2"/>
</dbReference>
<dbReference type="InterPro" id="IPR000020">
    <property type="entry name" value="Anaphylatoxin/fibulin"/>
</dbReference>